<dbReference type="PANTHER" id="PTHR11139">
    <property type="entry name" value="ATAXIA TELANGIECTASIA MUTATED ATM -RELATED"/>
    <property type="match status" value="1"/>
</dbReference>
<dbReference type="Proteomes" id="UP000299084">
    <property type="component" value="Unassembled WGS sequence"/>
</dbReference>
<dbReference type="EMBL" id="JWIN03000029">
    <property type="protein sequence ID" value="KAB1256489.1"/>
    <property type="molecule type" value="Genomic_DNA"/>
</dbReference>
<dbReference type="InterPro" id="IPR045581">
    <property type="entry name" value="DNAPKcs_CC5"/>
</dbReference>
<dbReference type="SUPFAM" id="SSF48371">
    <property type="entry name" value="ARM repeat"/>
    <property type="match status" value="1"/>
</dbReference>
<dbReference type="GO" id="GO:0005634">
    <property type="term" value="C:nucleus"/>
    <property type="evidence" value="ECO:0007669"/>
    <property type="project" value="InterPro"/>
</dbReference>
<evidence type="ECO:0000256" key="1">
    <source>
        <dbReference type="SAM" id="MobiDB-lite"/>
    </source>
</evidence>
<gene>
    <name evidence="4" type="ORF">Cadr_000027474</name>
</gene>
<reference evidence="4 5" key="1">
    <citation type="journal article" date="2019" name="Mol. Ecol. Resour.">
        <title>Improving Illumina assemblies with Hi-C and long reads: an example with the North African dromedary.</title>
        <authorList>
            <person name="Elbers J.P."/>
            <person name="Rogers M.F."/>
            <person name="Perelman P.L."/>
            <person name="Proskuryakova A.A."/>
            <person name="Serdyukova N.A."/>
            <person name="Johnson W.E."/>
            <person name="Horin P."/>
            <person name="Corander J."/>
            <person name="Murphy D."/>
            <person name="Burger P.A."/>
        </authorList>
    </citation>
    <scope>NUCLEOTIDE SEQUENCE [LARGE SCALE GENOMIC DNA]</scope>
    <source>
        <strain evidence="4">Drom800</strain>
        <tissue evidence="4">Blood</tissue>
    </source>
</reference>
<dbReference type="Pfam" id="PF08163">
    <property type="entry name" value="DNAPKcs_CC3"/>
    <property type="match status" value="2"/>
</dbReference>
<keyword evidence="2" id="KW-0812">Transmembrane</keyword>
<proteinExistence type="predicted"/>
<dbReference type="GO" id="GO:0033152">
    <property type="term" value="P:immunoglobulin V(D)J recombination"/>
    <property type="evidence" value="ECO:0007669"/>
    <property type="project" value="TreeGrafter"/>
</dbReference>
<keyword evidence="4" id="KW-0418">Kinase</keyword>
<evidence type="ECO:0000313" key="4">
    <source>
        <dbReference type="EMBL" id="KAB1256489.1"/>
    </source>
</evidence>
<feature type="region of interest" description="Disordered" evidence="1">
    <location>
        <begin position="320"/>
        <end position="346"/>
    </location>
</feature>
<dbReference type="InterPro" id="IPR016024">
    <property type="entry name" value="ARM-type_fold"/>
</dbReference>
<dbReference type="InterPro" id="IPR050517">
    <property type="entry name" value="DDR_Repair_Kinase"/>
</dbReference>
<name>A0A5N4CBZ9_CAMDR</name>
<feature type="transmembrane region" description="Helical" evidence="2">
    <location>
        <begin position="7"/>
        <end position="28"/>
    </location>
</feature>
<comment type="caution">
    <text evidence="4">The sequence shown here is derived from an EMBL/GenBank/DDBJ whole genome shotgun (WGS) entry which is preliminary data.</text>
</comment>
<dbReference type="GO" id="GO:0008630">
    <property type="term" value="P:intrinsic apoptotic signaling pathway in response to DNA damage"/>
    <property type="evidence" value="ECO:0007669"/>
    <property type="project" value="TreeGrafter"/>
</dbReference>
<dbReference type="InterPro" id="IPR012582">
    <property type="entry name" value="DNAPKcs_CC3"/>
</dbReference>
<dbReference type="Pfam" id="PF19704">
    <property type="entry name" value="DNAPKcs_CC5"/>
    <property type="match status" value="2"/>
</dbReference>
<dbReference type="GO" id="GO:0006303">
    <property type="term" value="P:double-strand break repair via nonhomologous end joining"/>
    <property type="evidence" value="ECO:0007669"/>
    <property type="project" value="InterPro"/>
</dbReference>
<keyword evidence="4" id="KW-0808">Transferase</keyword>
<dbReference type="GO" id="GO:0004674">
    <property type="term" value="F:protein serine/threonine kinase activity"/>
    <property type="evidence" value="ECO:0007669"/>
    <property type="project" value="TreeGrafter"/>
</dbReference>
<accession>A0A5N4CBZ9</accession>
<dbReference type="AlphaFoldDB" id="A0A5N4CBZ9"/>
<evidence type="ECO:0000313" key="5">
    <source>
        <dbReference type="Proteomes" id="UP000299084"/>
    </source>
</evidence>
<evidence type="ECO:0000256" key="2">
    <source>
        <dbReference type="SAM" id="Phobius"/>
    </source>
</evidence>
<protein>
    <submittedName>
        <fullName evidence="4">DNA-dependent protein kinase catalytic subunit</fullName>
    </submittedName>
</protein>
<sequence>MSEMMWFVYRWFLHFVVFIHVTFKVVFLTHDHWHLLCNIEGAQDICLKRERLHDFLFPRSSHDTQLDLLESVYAMFRKDSLLSGTTRQAFVDRALLTLLWSCGLGALSEFFSRIVVDAVDMLRSRFTKLNESIFGTQIARKMGYYKVLEVMYSRLPKDTVHSQESRVNQAFHGSCAAEGNELTKTLIKLCYDTFTENMAGEERLLERRRLLHCAAYNCAIAVSCCVFTELKFFQGFLFSEKPEKNVLIFENLIDLRRCYTFPIEVEVPLERKKRYTEIRREAREAASGGSGGPHYMSSLSYLEDSSLTEEMSQFDFSTGVQSYSCGSQDPKSAAGRSRGREHRDAVTQGDMLELELDELNRHECMAPLAALVRHLQRVPAVPTGGESRPLTLGSRTLSQVFRPHARHWLGPLLQLAASESSGEGIHYMVVEIVATVLSWTGSATPVGVPKDEVLANRLLHFLMKRVFHQKRAVFRHNLEIIKTLAECWKECLSVPYRLIFEKFSSKDRNSKDNSVGIQLLGIVMANDLPPYDSRCGVESTKYFEALVSNMSFVKYKEVYAAAAEVLGLVLRYVSERDKVSVLWLRNFIFQMLAESVCELVVKQLRQLQNTMEDKFIVCLSRAAKNFPPLADRFMNTVLFLLPRLHGVMKTLCLEVVLCRAEAIADVYLQLKSKDFTQVMRHRDDERQKVCLGIIDKVMAKLKPAELLELLQPVAELASHPSTRCREQAYGILMWAHDNYCDPESQADGASQEVFKLAKDVLIQGLMDENPGLHFACGFPALALAGHELQSPAGTRTVPTGNMDRLRPLLSSLPFRLMIRNFWSHETRMPSNTLGRLLALNSLYSPKIEVHFLSLATDFLLEMTSMSPDFQSPVFEHPLSECEFQEYTIDPDWRLRSTVLTPMFVETQASLSALQTQAQDGARGAASRQVRATQRQLDFTLTQSAGECWAGAAPRGVGAGR</sequence>
<dbReference type="GO" id="GO:0000723">
    <property type="term" value="P:telomere maintenance"/>
    <property type="evidence" value="ECO:0007669"/>
    <property type="project" value="TreeGrafter"/>
</dbReference>
<feature type="compositionally biased region" description="Polar residues" evidence="1">
    <location>
        <begin position="320"/>
        <end position="330"/>
    </location>
</feature>
<dbReference type="SMART" id="SM01344">
    <property type="entry name" value="NUC194"/>
    <property type="match status" value="1"/>
</dbReference>
<dbReference type="PANTHER" id="PTHR11139:SF68">
    <property type="entry name" value="DNA-DEPENDENT PROTEIN KINASE CATALYTIC SUBUNIT"/>
    <property type="match status" value="1"/>
</dbReference>
<organism evidence="4 5">
    <name type="scientific">Camelus dromedarius</name>
    <name type="common">Dromedary</name>
    <name type="synonym">Arabian camel</name>
    <dbReference type="NCBI Taxonomy" id="9838"/>
    <lineage>
        <taxon>Eukaryota</taxon>
        <taxon>Metazoa</taxon>
        <taxon>Chordata</taxon>
        <taxon>Craniata</taxon>
        <taxon>Vertebrata</taxon>
        <taxon>Euteleostomi</taxon>
        <taxon>Mammalia</taxon>
        <taxon>Eutheria</taxon>
        <taxon>Laurasiatheria</taxon>
        <taxon>Artiodactyla</taxon>
        <taxon>Tylopoda</taxon>
        <taxon>Camelidae</taxon>
        <taxon>Camelus</taxon>
    </lineage>
</organism>
<keyword evidence="5" id="KW-1185">Reference proteome</keyword>
<evidence type="ECO:0000259" key="3">
    <source>
        <dbReference type="SMART" id="SM01344"/>
    </source>
</evidence>
<feature type="domain" description="DNA-dependent protein kinase catalytic subunit CC3" evidence="3">
    <location>
        <begin position="84"/>
        <end position="453"/>
    </location>
</feature>
<keyword evidence="2" id="KW-1133">Transmembrane helix</keyword>
<keyword evidence="2" id="KW-0472">Membrane</keyword>